<evidence type="ECO:0000313" key="4">
    <source>
        <dbReference type="Proteomes" id="UP001498771"/>
    </source>
</evidence>
<accession>A0ABR1F855</accession>
<dbReference type="PANTHER" id="PTHR31904:SF1">
    <property type="entry name" value="BYPASS OF STOP CODON PROTEIN 5-RELATED"/>
    <property type="match status" value="1"/>
</dbReference>
<proteinExistence type="predicted"/>
<dbReference type="RefSeq" id="XP_064769078.1">
    <property type="nucleotide sequence ID" value="XM_064912172.1"/>
</dbReference>
<dbReference type="GeneID" id="90037684"/>
<organism evidence="3 4">
    <name type="scientific">Myxozyma melibiosi</name>
    <dbReference type="NCBI Taxonomy" id="54550"/>
    <lineage>
        <taxon>Eukaryota</taxon>
        <taxon>Fungi</taxon>
        <taxon>Dikarya</taxon>
        <taxon>Ascomycota</taxon>
        <taxon>Saccharomycotina</taxon>
        <taxon>Lipomycetes</taxon>
        <taxon>Lipomycetales</taxon>
        <taxon>Lipomycetaceae</taxon>
        <taxon>Myxozyma</taxon>
    </lineage>
</organism>
<dbReference type="Proteomes" id="UP001498771">
    <property type="component" value="Unassembled WGS sequence"/>
</dbReference>
<evidence type="ECO:0000313" key="3">
    <source>
        <dbReference type="EMBL" id="KAK7206045.1"/>
    </source>
</evidence>
<name>A0ABR1F855_9ASCO</name>
<comment type="caution">
    <text evidence="3">The sequence shown here is derived from an EMBL/GenBank/DDBJ whole genome shotgun (WGS) entry which is preliminary data.</text>
</comment>
<feature type="region of interest" description="Disordered" evidence="1">
    <location>
        <begin position="1"/>
        <end position="42"/>
    </location>
</feature>
<dbReference type="InterPro" id="IPR014752">
    <property type="entry name" value="Arrestin-like_C"/>
</dbReference>
<gene>
    <name evidence="3" type="ORF">BZA70DRAFT_275524</name>
</gene>
<keyword evidence="4" id="KW-1185">Reference proteome</keyword>
<dbReference type="PANTHER" id="PTHR31904">
    <property type="entry name" value="BYPASS OF STOP CODON PROTEIN 5-RELATED"/>
    <property type="match status" value="1"/>
</dbReference>
<evidence type="ECO:0000256" key="1">
    <source>
        <dbReference type="SAM" id="MobiDB-lite"/>
    </source>
</evidence>
<dbReference type="Gene3D" id="2.60.40.640">
    <property type="match status" value="1"/>
</dbReference>
<evidence type="ECO:0000259" key="2">
    <source>
        <dbReference type="Pfam" id="PF04426"/>
    </source>
</evidence>
<feature type="region of interest" description="Disordered" evidence="1">
    <location>
        <begin position="462"/>
        <end position="488"/>
    </location>
</feature>
<dbReference type="EMBL" id="JBBJBU010000003">
    <property type="protein sequence ID" value="KAK7206045.1"/>
    <property type="molecule type" value="Genomic_DNA"/>
</dbReference>
<sequence>MPTPHLQLSSTHPHPQPHPQPPRPVLPGRRPSSIATASTGASSSSSFVSALQFFSSSPSSPAPSSSHRLSILFHDKKDHYLPGSGISGNILITPTKDTEFSCLIVTLEGTARTWNDRAGVGNRINIRNTFLKMACPIDEEDYPSLRIFRAHTTYSFYFSFVLPETLLETECDHLACHRLLPSSLGEGTSFSHDDCSPDMARITYQIHAKVIHLKPPDSRRTVPLQASAPFNVVAAYKPDINNIPHHHFRDQEVSQHSSDSFTRFYRTTKILKKGLLIKKSMAGKITLEASILQPFIFGQPDSSVPMLLTLSCSPGDNPQSLPKVESATVRLRAYTYFSTVSMTYLPVPDSRAVDPRLGIYHETFSINSTAFPTPPSSTPCAQWSKESANHHTFSTTLQLRLPRFRTLVPNFWSCLIGRQYEAEVTVKLSAGYGSISLKIPVEITTSDVADMLLNSELLTSSPALQPRRSSSSSDSSDTASDDDDDDVLNVFTHWSQPPVRRRDSNHPTMYDIHHSELRNARHLAAYASINDLATSAARLCQDLSPSVAIPMYRHHSYNPQREEEREAMLGDAQVVA</sequence>
<feature type="domain" description="Bul1 C-terminal" evidence="2">
    <location>
        <begin position="380"/>
        <end position="444"/>
    </location>
</feature>
<feature type="compositionally biased region" description="Pro residues" evidence="1">
    <location>
        <begin position="14"/>
        <end position="25"/>
    </location>
</feature>
<feature type="compositionally biased region" description="Low complexity" evidence="1">
    <location>
        <begin position="26"/>
        <end position="42"/>
    </location>
</feature>
<protein>
    <recommendedName>
        <fullName evidence="2">Bul1 C-terminal domain-containing protein</fullName>
    </recommendedName>
</protein>
<reference evidence="3 4" key="1">
    <citation type="submission" date="2024-03" db="EMBL/GenBank/DDBJ databases">
        <title>Genome-scale model development and genomic sequencing of the oleaginous clade Lipomyces.</title>
        <authorList>
            <consortium name="Lawrence Berkeley National Laboratory"/>
            <person name="Czajka J.J."/>
            <person name="Han Y."/>
            <person name="Kim J."/>
            <person name="Mondo S.J."/>
            <person name="Hofstad B.A."/>
            <person name="Robles A."/>
            <person name="Haridas S."/>
            <person name="Riley R."/>
            <person name="LaButti K."/>
            <person name="Pangilinan J."/>
            <person name="Andreopoulos W."/>
            <person name="Lipzen A."/>
            <person name="Yan J."/>
            <person name="Wang M."/>
            <person name="Ng V."/>
            <person name="Grigoriev I.V."/>
            <person name="Spatafora J.W."/>
            <person name="Magnuson J.K."/>
            <person name="Baker S.E."/>
            <person name="Pomraning K.R."/>
        </authorList>
    </citation>
    <scope>NUCLEOTIDE SEQUENCE [LARGE SCALE GENOMIC DNA]</scope>
    <source>
        <strain evidence="3 4">Phaff 52-87</strain>
    </source>
</reference>
<dbReference type="Pfam" id="PF04426">
    <property type="entry name" value="Bul1_C"/>
    <property type="match status" value="1"/>
</dbReference>
<dbReference type="InterPro" id="IPR039634">
    <property type="entry name" value="Bul1-like"/>
</dbReference>
<dbReference type="InterPro" id="IPR022794">
    <property type="entry name" value="Bul1_C"/>
</dbReference>
<feature type="compositionally biased region" description="Low complexity" evidence="1">
    <location>
        <begin position="469"/>
        <end position="478"/>
    </location>
</feature>